<evidence type="ECO:0000259" key="7">
    <source>
        <dbReference type="Pfam" id="PF02687"/>
    </source>
</evidence>
<feature type="domain" description="ABC3 transporter permease C-terminal" evidence="7">
    <location>
        <begin position="199"/>
        <end position="315"/>
    </location>
</feature>
<feature type="transmembrane region" description="Helical" evidence="6">
    <location>
        <begin position="693"/>
        <end position="719"/>
    </location>
</feature>
<evidence type="ECO:0000313" key="8">
    <source>
        <dbReference type="EMBL" id="GAA2350417.1"/>
    </source>
</evidence>
<reference evidence="8 9" key="1">
    <citation type="journal article" date="2019" name="Int. J. Syst. Evol. Microbiol.">
        <title>The Global Catalogue of Microorganisms (GCM) 10K type strain sequencing project: providing services to taxonomists for standard genome sequencing and annotation.</title>
        <authorList>
            <consortium name="The Broad Institute Genomics Platform"/>
            <consortium name="The Broad Institute Genome Sequencing Center for Infectious Disease"/>
            <person name="Wu L."/>
            <person name="Ma J."/>
        </authorList>
    </citation>
    <scope>NUCLEOTIDE SEQUENCE [LARGE SCALE GENOMIC DNA]</scope>
    <source>
        <strain evidence="8 9">JCM 3272</strain>
    </source>
</reference>
<dbReference type="InterPro" id="IPR003838">
    <property type="entry name" value="ABC3_permease_C"/>
</dbReference>
<keyword evidence="2" id="KW-1003">Cell membrane</keyword>
<feature type="transmembrane region" description="Helical" evidence="6">
    <location>
        <begin position="421"/>
        <end position="446"/>
    </location>
</feature>
<evidence type="ECO:0000256" key="6">
    <source>
        <dbReference type="SAM" id="Phobius"/>
    </source>
</evidence>
<feature type="domain" description="ABC3 transporter permease C-terminal" evidence="7">
    <location>
        <begin position="644"/>
        <end position="757"/>
    </location>
</feature>
<dbReference type="RefSeq" id="WP_344613945.1">
    <property type="nucleotide sequence ID" value="NZ_BAAARV010000029.1"/>
</dbReference>
<dbReference type="EMBL" id="BAAARV010000029">
    <property type="protein sequence ID" value="GAA2350417.1"/>
    <property type="molecule type" value="Genomic_DNA"/>
</dbReference>
<feature type="transmembrane region" description="Helical" evidence="6">
    <location>
        <begin position="731"/>
        <end position="754"/>
    </location>
</feature>
<name>A0ABN3GFI1_9ACTN</name>
<keyword evidence="3 6" id="KW-0812">Transmembrane</keyword>
<keyword evidence="5 6" id="KW-0472">Membrane</keyword>
<feature type="transmembrane region" description="Helical" evidence="6">
    <location>
        <begin position="329"/>
        <end position="349"/>
    </location>
</feature>
<feature type="transmembrane region" description="Helical" evidence="6">
    <location>
        <begin position="642"/>
        <end position="665"/>
    </location>
</feature>
<accession>A0ABN3GFI1</accession>
<feature type="transmembrane region" description="Helical" evidence="6">
    <location>
        <begin position="286"/>
        <end position="308"/>
    </location>
</feature>
<dbReference type="Proteomes" id="UP001501444">
    <property type="component" value="Unassembled WGS sequence"/>
</dbReference>
<evidence type="ECO:0000256" key="5">
    <source>
        <dbReference type="ARBA" id="ARBA00023136"/>
    </source>
</evidence>
<feature type="transmembrane region" description="Helical" evidence="6">
    <location>
        <begin position="237"/>
        <end position="260"/>
    </location>
</feature>
<feature type="transmembrane region" description="Helical" evidence="6">
    <location>
        <begin position="21"/>
        <end position="40"/>
    </location>
</feature>
<organism evidence="8 9">
    <name type="scientific">Dactylosporangium salmoneum</name>
    <dbReference type="NCBI Taxonomy" id="53361"/>
    <lineage>
        <taxon>Bacteria</taxon>
        <taxon>Bacillati</taxon>
        <taxon>Actinomycetota</taxon>
        <taxon>Actinomycetes</taxon>
        <taxon>Micromonosporales</taxon>
        <taxon>Micromonosporaceae</taxon>
        <taxon>Dactylosporangium</taxon>
    </lineage>
</organism>
<comment type="caution">
    <text evidence="8">The sequence shown here is derived from an EMBL/GenBank/DDBJ whole genome shotgun (WGS) entry which is preliminary data.</text>
</comment>
<dbReference type="Pfam" id="PF02687">
    <property type="entry name" value="FtsX"/>
    <property type="match status" value="2"/>
</dbReference>
<evidence type="ECO:0000256" key="4">
    <source>
        <dbReference type="ARBA" id="ARBA00022989"/>
    </source>
</evidence>
<gene>
    <name evidence="8" type="ORF">GCM10010170_039970</name>
</gene>
<evidence type="ECO:0000313" key="9">
    <source>
        <dbReference type="Proteomes" id="UP001501444"/>
    </source>
</evidence>
<protein>
    <submittedName>
        <fullName evidence="8">ABC transporter permease</fullName>
    </submittedName>
</protein>
<evidence type="ECO:0000256" key="2">
    <source>
        <dbReference type="ARBA" id="ARBA00022475"/>
    </source>
</evidence>
<sequence length="766" mass="77696">MMFVLGARLTLRSGREALVRLVLIAAAVAAGVTVLLGVLAELNAFQATAGTRCWQCTTGTPVGPAGPGSRGALWNYSEDSYAGRVVQRLDVAALSAQAPVIPGLTRLPAAGQYYASPALARLLAAVPRGELADRFPGVLAGPIGDAGLTRPDDLVIVVGRTPADLAALPATRVVGEISSRGHIDGTTNLYRYGLGLVAAGLLVPLLALVGAATRLAAARREERFAAFRLAGATPRQVGVIASVEAVIGAAAGSLIGVVVFQPFRPAIAGLAVVGTPYFGHLVAPTVAQYLAIVLGVPLAAALAAVVSLRRVRHSPLGASRRVTPPAPSARRLGPLVAGLALFAVAAVVLGRQPAGPASGGLSGGPGNAVLPVTLLGLLLTMLGLILGGPWLTMRGARLMARTARRAPALLSSRRLADNPGAAFRSISGLVLAVFVGTVIACVIPAISAGMRAAGGGTLTDVLRVSFVPEPDPAAEHPVLGLAPEAGGALVDRLRALPGTAVLPLYAPEPRLTGYACVGANACGPTEAAIACADLARFPALGRCDGGRRAIRAQFGLLLSHDNVAGLRLPFADRDSQAFDADPAAQPLEAMLVRAADPATLERVRTLLSGYTARIGASGAPKTFGESVALRDARYRQVRQATLAVVAVTLLVAGCSLAVAVGGGLVERRRPFTLLRVAGTPASVLFRVVAFESVVPLVCAAAVAILAGLGVAASITHAVAPGGPVLTLPGSGYFVTLGAGLAAALAVVVSALPLLRRLTDPDEARFE</sequence>
<keyword evidence="4 6" id="KW-1133">Transmembrane helix</keyword>
<feature type="transmembrane region" description="Helical" evidence="6">
    <location>
        <begin position="369"/>
        <end position="391"/>
    </location>
</feature>
<evidence type="ECO:0000256" key="1">
    <source>
        <dbReference type="ARBA" id="ARBA00004651"/>
    </source>
</evidence>
<proteinExistence type="predicted"/>
<feature type="transmembrane region" description="Helical" evidence="6">
    <location>
        <begin position="192"/>
        <end position="216"/>
    </location>
</feature>
<evidence type="ECO:0000256" key="3">
    <source>
        <dbReference type="ARBA" id="ARBA00022692"/>
    </source>
</evidence>
<keyword evidence="9" id="KW-1185">Reference proteome</keyword>
<comment type="subcellular location">
    <subcellularLocation>
        <location evidence="1">Cell membrane</location>
        <topology evidence="1">Multi-pass membrane protein</topology>
    </subcellularLocation>
</comment>